<keyword evidence="8" id="KW-1185">Reference proteome</keyword>
<evidence type="ECO:0000313" key="7">
    <source>
        <dbReference type="EMBL" id="TDD86855.1"/>
    </source>
</evidence>
<dbReference type="EMBL" id="SMKY01000027">
    <property type="protein sequence ID" value="TDD86855.1"/>
    <property type="molecule type" value="Genomic_DNA"/>
</dbReference>
<name>A0A4R5BLV4_9ACTN</name>
<dbReference type="GO" id="GO:0005524">
    <property type="term" value="F:ATP binding"/>
    <property type="evidence" value="ECO:0007669"/>
    <property type="project" value="UniProtKB-KW"/>
</dbReference>
<sequence length="174" mass="17969">MRKRPAVLLGAVLPAIASAAVACGSGSGAGSSAAFDPKTCQGGTLTVLNQSGLTEFDPARLYTSGGGALPTLVYRTLATRQRAPGEAGTKPVPDLATDLGKPSDDAKTWTYTLKDGLKFDDGTPITSKDVKYKGPYKGGGFVELAGTDAIFESPQHPYTRRLLDAVPTLAPLTA</sequence>
<evidence type="ECO:0000256" key="2">
    <source>
        <dbReference type="ARBA" id="ARBA00022741"/>
    </source>
</evidence>
<feature type="domain" description="Solute-binding protein family 5" evidence="5">
    <location>
        <begin position="90"/>
        <end position="132"/>
    </location>
</feature>
<protein>
    <recommendedName>
        <fullName evidence="9">ABC transporter substrate-binding protein</fullName>
    </recommendedName>
</protein>
<dbReference type="Pfam" id="PF00496">
    <property type="entry name" value="SBP_bac_5"/>
    <property type="match status" value="1"/>
</dbReference>
<dbReference type="Pfam" id="PF08352">
    <property type="entry name" value="oligo_HPY"/>
    <property type="match status" value="1"/>
</dbReference>
<evidence type="ECO:0000313" key="8">
    <source>
        <dbReference type="Proteomes" id="UP000295578"/>
    </source>
</evidence>
<dbReference type="RefSeq" id="WP_132195787.1">
    <property type="nucleotide sequence ID" value="NZ_SMKY01000027.1"/>
</dbReference>
<dbReference type="InterPro" id="IPR039424">
    <property type="entry name" value="SBP_5"/>
</dbReference>
<dbReference type="PROSITE" id="PS51257">
    <property type="entry name" value="PROKAR_LIPOPROTEIN"/>
    <property type="match status" value="1"/>
</dbReference>
<keyword evidence="1" id="KW-0813">Transport</keyword>
<organism evidence="7 8">
    <name type="scientific">Actinomadura darangshiensis</name>
    <dbReference type="NCBI Taxonomy" id="705336"/>
    <lineage>
        <taxon>Bacteria</taxon>
        <taxon>Bacillati</taxon>
        <taxon>Actinomycetota</taxon>
        <taxon>Actinomycetes</taxon>
        <taxon>Streptosporangiales</taxon>
        <taxon>Thermomonosporaceae</taxon>
        <taxon>Actinomadura</taxon>
    </lineage>
</organism>
<dbReference type="AlphaFoldDB" id="A0A4R5BLV4"/>
<keyword evidence="2" id="KW-0547">Nucleotide-binding</keyword>
<dbReference type="SUPFAM" id="SSF53850">
    <property type="entry name" value="Periplasmic binding protein-like II"/>
    <property type="match status" value="1"/>
</dbReference>
<dbReference type="InterPro" id="IPR000914">
    <property type="entry name" value="SBP_5_dom"/>
</dbReference>
<reference evidence="7 8" key="1">
    <citation type="submission" date="2019-03" db="EMBL/GenBank/DDBJ databases">
        <title>Draft genome sequences of novel Actinobacteria.</title>
        <authorList>
            <person name="Sahin N."/>
            <person name="Ay H."/>
            <person name="Saygin H."/>
        </authorList>
    </citation>
    <scope>NUCLEOTIDE SEQUENCE [LARGE SCALE GENOMIC DNA]</scope>
    <source>
        <strain evidence="7 8">DSM 45941</strain>
    </source>
</reference>
<dbReference type="OrthoDB" id="5240629at2"/>
<evidence type="ECO:0000256" key="3">
    <source>
        <dbReference type="ARBA" id="ARBA00022840"/>
    </source>
</evidence>
<feature type="signal peptide" evidence="4">
    <location>
        <begin position="1"/>
        <end position="19"/>
    </location>
</feature>
<feature type="chain" id="PRO_5039367048" description="ABC transporter substrate-binding protein" evidence="4">
    <location>
        <begin position="20"/>
        <end position="174"/>
    </location>
</feature>
<evidence type="ECO:0000256" key="1">
    <source>
        <dbReference type="ARBA" id="ARBA00022448"/>
    </source>
</evidence>
<proteinExistence type="predicted"/>
<feature type="domain" description="Oligopeptide/dipeptide ABC transporter C-terminal" evidence="6">
    <location>
        <begin position="142"/>
        <end position="171"/>
    </location>
</feature>
<dbReference type="Gene3D" id="3.40.190.10">
    <property type="entry name" value="Periplasmic binding protein-like II"/>
    <property type="match status" value="1"/>
</dbReference>
<dbReference type="Proteomes" id="UP000295578">
    <property type="component" value="Unassembled WGS sequence"/>
</dbReference>
<keyword evidence="3" id="KW-0067">ATP-binding</keyword>
<dbReference type="PANTHER" id="PTHR30290:SF83">
    <property type="entry name" value="ABC TRANSPORTER SUBSTRATE-BINDING PROTEIN"/>
    <property type="match status" value="1"/>
</dbReference>
<dbReference type="GO" id="GO:0015833">
    <property type="term" value="P:peptide transport"/>
    <property type="evidence" value="ECO:0007669"/>
    <property type="project" value="InterPro"/>
</dbReference>
<accession>A0A4R5BLV4</accession>
<evidence type="ECO:0000259" key="6">
    <source>
        <dbReference type="Pfam" id="PF08352"/>
    </source>
</evidence>
<keyword evidence="4" id="KW-0732">Signal</keyword>
<dbReference type="InterPro" id="IPR013563">
    <property type="entry name" value="Oligopep_ABC_C"/>
</dbReference>
<comment type="caution">
    <text evidence="7">The sequence shown here is derived from an EMBL/GenBank/DDBJ whole genome shotgun (WGS) entry which is preliminary data.</text>
</comment>
<evidence type="ECO:0000256" key="4">
    <source>
        <dbReference type="SAM" id="SignalP"/>
    </source>
</evidence>
<evidence type="ECO:0000259" key="5">
    <source>
        <dbReference type="Pfam" id="PF00496"/>
    </source>
</evidence>
<evidence type="ECO:0008006" key="9">
    <source>
        <dbReference type="Google" id="ProtNLM"/>
    </source>
</evidence>
<dbReference type="GO" id="GO:1904680">
    <property type="term" value="F:peptide transmembrane transporter activity"/>
    <property type="evidence" value="ECO:0007669"/>
    <property type="project" value="TreeGrafter"/>
</dbReference>
<gene>
    <name evidence="7" type="ORF">E1293_08935</name>
</gene>
<dbReference type="PANTHER" id="PTHR30290">
    <property type="entry name" value="PERIPLASMIC BINDING COMPONENT OF ABC TRANSPORTER"/>
    <property type="match status" value="1"/>
</dbReference>